<comment type="caution">
    <text evidence="2">The sequence shown here is derived from an EMBL/GenBank/DDBJ whole genome shotgun (WGS) entry which is preliminary data.</text>
</comment>
<accession>A0A4Z0H3H0</accession>
<evidence type="ECO:0000313" key="3">
    <source>
        <dbReference type="Proteomes" id="UP000297982"/>
    </source>
</evidence>
<dbReference type="PROSITE" id="PS51186">
    <property type="entry name" value="GNAT"/>
    <property type="match status" value="1"/>
</dbReference>
<reference evidence="2 3" key="1">
    <citation type="journal article" date="2003" name="Int. J. Syst. Evol. Microbiol.">
        <title>Halobacillus salinus sp. nov., isolated from a salt lake on the coast of the East Sea in Korea.</title>
        <authorList>
            <person name="Yoon J.H."/>
            <person name="Kang K.H."/>
            <person name="Park Y.H."/>
        </authorList>
    </citation>
    <scope>NUCLEOTIDE SEQUENCE [LARGE SCALE GENOMIC DNA]</scope>
    <source>
        <strain evidence="2 3">HSL-3</strain>
    </source>
</reference>
<protein>
    <submittedName>
        <fullName evidence="2">N-acetyltransferase</fullName>
    </submittedName>
</protein>
<organism evidence="2 3">
    <name type="scientific">Halobacillus salinus</name>
    <dbReference type="NCBI Taxonomy" id="192814"/>
    <lineage>
        <taxon>Bacteria</taxon>
        <taxon>Bacillati</taxon>
        <taxon>Bacillota</taxon>
        <taxon>Bacilli</taxon>
        <taxon>Bacillales</taxon>
        <taxon>Bacillaceae</taxon>
        <taxon>Halobacillus</taxon>
    </lineage>
</organism>
<dbReference type="AlphaFoldDB" id="A0A4Z0H3H0"/>
<feature type="domain" description="N-acetyltransferase" evidence="1">
    <location>
        <begin position="16"/>
        <end position="182"/>
    </location>
</feature>
<dbReference type="PANTHER" id="PTHR43441">
    <property type="entry name" value="RIBOSOMAL-PROTEIN-SERINE ACETYLTRANSFERASE"/>
    <property type="match status" value="1"/>
</dbReference>
<dbReference type="SUPFAM" id="SSF55729">
    <property type="entry name" value="Acyl-CoA N-acyltransferases (Nat)"/>
    <property type="match status" value="1"/>
</dbReference>
<keyword evidence="3" id="KW-1185">Reference proteome</keyword>
<dbReference type="GO" id="GO:0005737">
    <property type="term" value="C:cytoplasm"/>
    <property type="evidence" value="ECO:0007669"/>
    <property type="project" value="TreeGrafter"/>
</dbReference>
<dbReference type="Gene3D" id="3.40.630.30">
    <property type="match status" value="1"/>
</dbReference>
<dbReference type="Proteomes" id="UP000297982">
    <property type="component" value="Unassembled WGS sequence"/>
</dbReference>
<dbReference type="Pfam" id="PF13302">
    <property type="entry name" value="Acetyltransf_3"/>
    <property type="match status" value="1"/>
</dbReference>
<dbReference type="InterPro" id="IPR016181">
    <property type="entry name" value="Acyl_CoA_acyltransferase"/>
</dbReference>
<sequence>MIGGKEVYKAFIDTDIHLSILEPRHASELYEVIDENRSSISEWLTFPERTKEVKDSTTFIEKSLKRFASNNGYWAGIWHKGRLAGSIGFLYIDWDAKKTEIGYWLGDNYLGKGLATKSVERLIEHSFYDLELRKVEINVASKNLKSRAIPERLGFTEEGTIRNYEYLNDEYHDRVVYGLLQEEWRTK</sequence>
<dbReference type="PANTHER" id="PTHR43441:SF12">
    <property type="entry name" value="RIBOSOMAL N-ACETYLTRANSFERASE YDAF-RELATED"/>
    <property type="match status" value="1"/>
</dbReference>
<dbReference type="EMBL" id="SRJC01000001">
    <property type="protein sequence ID" value="TGB04943.1"/>
    <property type="molecule type" value="Genomic_DNA"/>
</dbReference>
<dbReference type="InterPro" id="IPR051908">
    <property type="entry name" value="Ribosomal_N-acetyltransferase"/>
</dbReference>
<gene>
    <name evidence="2" type="ORF">E4663_08100</name>
</gene>
<dbReference type="GO" id="GO:1990189">
    <property type="term" value="F:protein N-terminal-serine acetyltransferase activity"/>
    <property type="evidence" value="ECO:0007669"/>
    <property type="project" value="TreeGrafter"/>
</dbReference>
<proteinExistence type="predicted"/>
<evidence type="ECO:0000313" key="2">
    <source>
        <dbReference type="EMBL" id="TGB04943.1"/>
    </source>
</evidence>
<keyword evidence="2" id="KW-0808">Transferase</keyword>
<name>A0A4Z0H3H0_9BACI</name>
<dbReference type="InterPro" id="IPR000182">
    <property type="entry name" value="GNAT_dom"/>
</dbReference>
<dbReference type="GO" id="GO:0008999">
    <property type="term" value="F:protein-N-terminal-alanine acetyltransferase activity"/>
    <property type="evidence" value="ECO:0007669"/>
    <property type="project" value="TreeGrafter"/>
</dbReference>
<evidence type="ECO:0000259" key="1">
    <source>
        <dbReference type="PROSITE" id="PS51186"/>
    </source>
</evidence>